<keyword evidence="2" id="KW-0808">Transferase</keyword>
<evidence type="ECO:0000313" key="4">
    <source>
        <dbReference type="Proteomes" id="UP000606624"/>
    </source>
</evidence>
<reference evidence="3" key="1">
    <citation type="submission" date="2020-10" db="EMBL/GenBank/DDBJ databases">
        <authorList>
            <person name="Hahn C.J."/>
            <person name="Laso-Perez R."/>
            <person name="Vulcano F."/>
            <person name="Vaziourakis K.-M."/>
            <person name="Stokke R."/>
            <person name="Steen I.H."/>
            <person name="Teske A."/>
            <person name="Boetius A."/>
            <person name="Liebeke M."/>
            <person name="Amann R."/>
            <person name="Knittel K."/>
        </authorList>
    </citation>
    <scope>NUCLEOTIDE SEQUENCE</scope>
    <source>
        <strain evidence="3">Gfbio:e3339647-f889-4370-9287-4fb5cb688e4c:AG392E03_GoMArc1</strain>
    </source>
</reference>
<name>A0A811SZV2_9EURY</name>
<dbReference type="PANTHER" id="PTHR10788:SF106">
    <property type="entry name" value="BCDNA.GH08860"/>
    <property type="match status" value="1"/>
</dbReference>
<dbReference type="FunFam" id="3.40.50.2000:FF:000010">
    <property type="entry name" value="Alpha,alpha-trehalose-phosphate synthase"/>
    <property type="match status" value="1"/>
</dbReference>
<dbReference type="GO" id="GO:0003825">
    <property type="term" value="F:alpha,alpha-trehalose-phosphate synthase (UDP-forming) activity"/>
    <property type="evidence" value="ECO:0007669"/>
    <property type="project" value="TreeGrafter"/>
</dbReference>
<dbReference type="PANTHER" id="PTHR10788">
    <property type="entry name" value="TREHALOSE-6-PHOSPHATE SYNTHASE"/>
    <property type="match status" value="1"/>
</dbReference>
<keyword evidence="1" id="KW-0328">Glycosyltransferase</keyword>
<accession>A0A811SZV2</accession>
<dbReference type="GO" id="GO:0004805">
    <property type="term" value="F:trehalose-phosphatase activity"/>
    <property type="evidence" value="ECO:0007669"/>
    <property type="project" value="TreeGrafter"/>
</dbReference>
<sequence length="471" mass="54379">MAAVKLPGELVLVTNREPYSHERTSKGIICRKGVGGVVSALDSTMRKTGGTWVAWGSNKADFENGDVVKVPCSSPCYTLKRVKLSEKEREFYYRGFSNRTLWPVFHLFTEKAIFNTQFWKMYVKANTKFAKAVMDVVTDDSFVWVHDYHLSLVPSMIQNTAHKIAFFWHIPWVSWNTFSKIPWRDEIFNGLLGSDLIGFHTRYYAQNFLECAEQLGFQVNKKQSIVHHGDRDVKIGVFPVGIDYQQFTSVKNRSHTLRSKIKGEKIIFGIDRLDYTKGILERMLAFKQFIEKNPQWKGKITLVQVATPSRTKVEEYRTMKHELDESVGCINGEYSTVDWTPIKYFYQPVSFNNLVKYYKMADVVLVTPIMDGMNLVVKEYIAAKDTGVVILSEFAGAAEELKEAIIVNPYDINAIAEGIKEAVEMPEDEKKKRFMALKRRVRQKDVNWWMEKFFSEWQKLYTPAHPELGSA</sequence>
<dbReference type="GO" id="GO:0005992">
    <property type="term" value="P:trehalose biosynthetic process"/>
    <property type="evidence" value="ECO:0007669"/>
    <property type="project" value="InterPro"/>
</dbReference>
<dbReference type="SUPFAM" id="SSF53756">
    <property type="entry name" value="UDP-Glycosyltransferase/glycogen phosphorylase"/>
    <property type="match status" value="1"/>
</dbReference>
<dbReference type="InterPro" id="IPR001830">
    <property type="entry name" value="Glyco_trans_20"/>
</dbReference>
<comment type="caution">
    <text evidence="3">The sequence shown here is derived from an EMBL/GenBank/DDBJ whole genome shotgun (WGS) entry which is preliminary data.</text>
</comment>
<dbReference type="AlphaFoldDB" id="A0A811SZV2"/>
<dbReference type="Gene3D" id="3.40.50.2000">
    <property type="entry name" value="Glycogen Phosphorylase B"/>
    <property type="match status" value="2"/>
</dbReference>
<dbReference type="EMBL" id="CAJHIN010000001">
    <property type="protein sequence ID" value="CAD6490195.1"/>
    <property type="molecule type" value="Genomic_DNA"/>
</dbReference>
<evidence type="ECO:0000256" key="2">
    <source>
        <dbReference type="ARBA" id="ARBA00022679"/>
    </source>
</evidence>
<dbReference type="GO" id="GO:0005829">
    <property type="term" value="C:cytosol"/>
    <property type="evidence" value="ECO:0007669"/>
    <property type="project" value="TreeGrafter"/>
</dbReference>
<dbReference type="Proteomes" id="UP000606624">
    <property type="component" value="Unassembled WGS sequence"/>
</dbReference>
<dbReference type="Pfam" id="PF00982">
    <property type="entry name" value="Glyco_transf_20"/>
    <property type="match status" value="1"/>
</dbReference>
<gene>
    <name evidence="3" type="primary">tpsp</name>
    <name evidence="3" type="ORF">KFBDDELM_00073</name>
</gene>
<protein>
    <submittedName>
        <fullName evidence="3">Bifunctional trehalose-6-phosphate synthase/phosphatase</fullName>
    </submittedName>
</protein>
<organism evidence="3 4">
    <name type="scientific">Candidatus Argoarchaeum ethanivorans</name>
    <dbReference type="NCBI Taxonomy" id="2608793"/>
    <lineage>
        <taxon>Archaea</taxon>
        <taxon>Methanobacteriati</taxon>
        <taxon>Methanobacteriota</taxon>
        <taxon>Stenosarchaea group</taxon>
        <taxon>Methanomicrobia</taxon>
        <taxon>Methanosarcinales</taxon>
        <taxon>Methanosarcinales incertae sedis</taxon>
        <taxon>GOM Arc I cluster</taxon>
        <taxon>Candidatus Argoarchaeum</taxon>
    </lineage>
</organism>
<dbReference type="CDD" id="cd03788">
    <property type="entry name" value="GT20_TPS"/>
    <property type="match status" value="1"/>
</dbReference>
<evidence type="ECO:0000313" key="3">
    <source>
        <dbReference type="EMBL" id="CAD6490195.1"/>
    </source>
</evidence>
<proteinExistence type="predicted"/>
<evidence type="ECO:0000256" key="1">
    <source>
        <dbReference type="ARBA" id="ARBA00022676"/>
    </source>
</evidence>